<dbReference type="InterPro" id="IPR009100">
    <property type="entry name" value="AcylCoA_DH/oxidase_NM_dom_sf"/>
</dbReference>
<name>A0A2S2BP20_9NOCA</name>
<dbReference type="PANTHER" id="PTHR43884">
    <property type="entry name" value="ACYL-COA DEHYDROGENASE"/>
    <property type="match status" value="1"/>
</dbReference>
<sequence length="304" mass="32660">MTITTGQVDQDLVTLMNDVFGDYAEHHPTSTDTTLDREFWRRLDDLGLIRLTGPEESGGSGADWHTAAELLSAAVRHTVRVPLAEHDLLACVVTVFESGGKWLVADVPVGDLDVTPGANSVGEPRDDIAVDVSTLAATEAPDGLIDRLRLKSALVRAIQVCAALDQTLELTVHHAGVRTQFGRSLSRFQAVQHLIADMAAEAALARTSTEAALTAAVATDWAGANVPFLVATARSCTGHGASVVVRNAHQVHGAIGTTREHQLHHFTRPALTWRAEFGSVQHWDDQVAQAALNARDDLWGLITR</sequence>
<dbReference type="InterPro" id="IPR009075">
    <property type="entry name" value="AcylCo_DH/oxidase_C"/>
</dbReference>
<dbReference type="SUPFAM" id="SSF56645">
    <property type="entry name" value="Acyl-CoA dehydrogenase NM domain-like"/>
    <property type="match status" value="1"/>
</dbReference>
<dbReference type="Proteomes" id="UP000245711">
    <property type="component" value="Chromosome"/>
</dbReference>
<organism evidence="8 9">
    <name type="scientific">Rhodococcus oxybenzonivorans</name>
    <dbReference type="NCBI Taxonomy" id="1990687"/>
    <lineage>
        <taxon>Bacteria</taxon>
        <taxon>Bacillati</taxon>
        <taxon>Actinomycetota</taxon>
        <taxon>Actinomycetes</taxon>
        <taxon>Mycobacteriales</taxon>
        <taxon>Nocardiaceae</taxon>
        <taxon>Rhodococcus</taxon>
    </lineage>
</organism>
<evidence type="ECO:0000256" key="1">
    <source>
        <dbReference type="ARBA" id="ARBA00001974"/>
    </source>
</evidence>
<dbReference type="AlphaFoldDB" id="A0A2S2BP20"/>
<dbReference type="KEGG" id="roz:CBI38_00730"/>
<dbReference type="RefSeq" id="WP_109325576.1">
    <property type="nucleotide sequence ID" value="NZ_CP021354.1"/>
</dbReference>
<dbReference type="InterPro" id="IPR037069">
    <property type="entry name" value="AcylCoA_DH/ox_N_sf"/>
</dbReference>
<dbReference type="SUPFAM" id="SSF47203">
    <property type="entry name" value="Acyl-CoA dehydrogenase C-terminal domain-like"/>
    <property type="match status" value="1"/>
</dbReference>
<feature type="domain" description="Acyl-CoA dehydrogenase/oxidase C-terminal" evidence="6">
    <location>
        <begin position="155"/>
        <end position="289"/>
    </location>
</feature>
<dbReference type="EMBL" id="CP021354">
    <property type="protein sequence ID" value="AWK70314.1"/>
    <property type="molecule type" value="Genomic_DNA"/>
</dbReference>
<keyword evidence="9" id="KW-1185">Reference proteome</keyword>
<dbReference type="GO" id="GO:0050660">
    <property type="term" value="F:flavin adenine dinucleotide binding"/>
    <property type="evidence" value="ECO:0007669"/>
    <property type="project" value="InterPro"/>
</dbReference>
<evidence type="ECO:0000256" key="3">
    <source>
        <dbReference type="ARBA" id="ARBA00022630"/>
    </source>
</evidence>
<dbReference type="Pfam" id="PF02771">
    <property type="entry name" value="Acyl-CoA_dh_N"/>
    <property type="match status" value="1"/>
</dbReference>
<evidence type="ECO:0000313" key="9">
    <source>
        <dbReference type="Proteomes" id="UP000245711"/>
    </source>
</evidence>
<dbReference type="GO" id="GO:0003995">
    <property type="term" value="F:acyl-CoA dehydrogenase activity"/>
    <property type="evidence" value="ECO:0007669"/>
    <property type="project" value="TreeGrafter"/>
</dbReference>
<evidence type="ECO:0000259" key="6">
    <source>
        <dbReference type="Pfam" id="PF00441"/>
    </source>
</evidence>
<comment type="similarity">
    <text evidence="2">Belongs to the acyl-CoA dehydrogenase family.</text>
</comment>
<dbReference type="InterPro" id="IPR036250">
    <property type="entry name" value="AcylCo_DH-like_C"/>
</dbReference>
<evidence type="ECO:0000256" key="2">
    <source>
        <dbReference type="ARBA" id="ARBA00009347"/>
    </source>
</evidence>
<evidence type="ECO:0000259" key="7">
    <source>
        <dbReference type="Pfam" id="PF02771"/>
    </source>
</evidence>
<dbReference type="Gene3D" id="1.20.140.10">
    <property type="entry name" value="Butyryl-CoA Dehydrogenase, subunit A, domain 3"/>
    <property type="match status" value="1"/>
</dbReference>
<gene>
    <name evidence="8" type="ORF">CBI38_00730</name>
</gene>
<comment type="cofactor">
    <cofactor evidence="1">
        <name>FAD</name>
        <dbReference type="ChEBI" id="CHEBI:57692"/>
    </cofactor>
</comment>
<dbReference type="Pfam" id="PF00441">
    <property type="entry name" value="Acyl-CoA_dh_1"/>
    <property type="match status" value="1"/>
</dbReference>
<proteinExistence type="inferred from homology"/>
<evidence type="ECO:0000313" key="8">
    <source>
        <dbReference type="EMBL" id="AWK70314.1"/>
    </source>
</evidence>
<keyword evidence="3" id="KW-0285">Flavoprotein</keyword>
<dbReference type="Gene3D" id="1.10.540.10">
    <property type="entry name" value="Acyl-CoA dehydrogenase/oxidase, N-terminal domain"/>
    <property type="match status" value="1"/>
</dbReference>
<protein>
    <submittedName>
        <fullName evidence="8">Acyl-CoA dehydrogenase</fullName>
    </submittedName>
</protein>
<dbReference type="InterPro" id="IPR013786">
    <property type="entry name" value="AcylCoA_DH/ox_N"/>
</dbReference>
<keyword evidence="4" id="KW-0274">FAD</keyword>
<reference evidence="8 9" key="1">
    <citation type="submission" date="2017-05" db="EMBL/GenBank/DDBJ databases">
        <title>Isolation of Rhodococcus sp. S2-17 biodegrading of BP-3.</title>
        <authorList>
            <person name="Lee Y."/>
            <person name="Kim K.H."/>
            <person name="Chun B.H."/>
            <person name="Jung H.S."/>
            <person name="Jeon C.O."/>
        </authorList>
    </citation>
    <scope>NUCLEOTIDE SEQUENCE [LARGE SCALE GENOMIC DNA]</scope>
    <source>
        <strain evidence="8 9">S2-17</strain>
    </source>
</reference>
<dbReference type="PANTHER" id="PTHR43884:SF20">
    <property type="entry name" value="ACYL-COA DEHYDROGENASE FADE28"/>
    <property type="match status" value="1"/>
</dbReference>
<accession>A0A2S2BP20</accession>
<evidence type="ECO:0000256" key="4">
    <source>
        <dbReference type="ARBA" id="ARBA00022827"/>
    </source>
</evidence>
<evidence type="ECO:0000256" key="5">
    <source>
        <dbReference type="ARBA" id="ARBA00023002"/>
    </source>
</evidence>
<dbReference type="OrthoDB" id="2450120at2"/>
<feature type="domain" description="Acyl-CoA dehydrogenase/oxidase N-terminal" evidence="7">
    <location>
        <begin position="31"/>
        <end position="77"/>
    </location>
</feature>
<keyword evidence="5" id="KW-0560">Oxidoreductase</keyword>